<dbReference type="InterPro" id="IPR032508">
    <property type="entry name" value="FecR_C"/>
</dbReference>
<accession>A0A9D9HT14</accession>
<reference evidence="3" key="2">
    <citation type="journal article" date="2021" name="PeerJ">
        <title>Extensive microbial diversity within the chicken gut microbiome revealed by metagenomics and culture.</title>
        <authorList>
            <person name="Gilroy R."/>
            <person name="Ravi A."/>
            <person name="Getino M."/>
            <person name="Pursley I."/>
            <person name="Horton D.L."/>
            <person name="Alikhan N.F."/>
            <person name="Baker D."/>
            <person name="Gharbi K."/>
            <person name="Hall N."/>
            <person name="Watson M."/>
            <person name="Adriaenssens E.M."/>
            <person name="Foster-Nyarko E."/>
            <person name="Jarju S."/>
            <person name="Secka A."/>
            <person name="Antonio M."/>
            <person name="Oren A."/>
            <person name="Chaudhuri R.R."/>
            <person name="La Ragione R."/>
            <person name="Hildebrand F."/>
            <person name="Pallen M.J."/>
        </authorList>
    </citation>
    <scope>NUCLEOTIDE SEQUENCE</scope>
    <source>
        <strain evidence="3">G3-3990</strain>
    </source>
</reference>
<gene>
    <name evidence="3" type="ORF">IAA73_05365</name>
</gene>
<organism evidence="3 4">
    <name type="scientific">Candidatus Gallipaludibacter merdavium</name>
    <dbReference type="NCBI Taxonomy" id="2840839"/>
    <lineage>
        <taxon>Bacteria</taxon>
        <taxon>Pseudomonadati</taxon>
        <taxon>Bacteroidota</taxon>
        <taxon>Bacteroidia</taxon>
        <taxon>Bacteroidales</taxon>
        <taxon>Candidatus Gallipaludibacter</taxon>
    </lineage>
</organism>
<reference evidence="3" key="1">
    <citation type="submission" date="2020-10" db="EMBL/GenBank/DDBJ databases">
        <authorList>
            <person name="Gilroy R."/>
        </authorList>
    </citation>
    <scope>NUCLEOTIDE SEQUENCE</scope>
    <source>
        <strain evidence="3">G3-3990</strain>
    </source>
</reference>
<dbReference type="Pfam" id="PF16344">
    <property type="entry name" value="FecR_C"/>
    <property type="match status" value="1"/>
</dbReference>
<dbReference type="PIRSF" id="PIRSF018266">
    <property type="entry name" value="FecR"/>
    <property type="match status" value="1"/>
</dbReference>
<evidence type="ECO:0000259" key="2">
    <source>
        <dbReference type="Pfam" id="PF16344"/>
    </source>
</evidence>
<comment type="caution">
    <text evidence="3">The sequence shown here is derived from an EMBL/GenBank/DDBJ whole genome shotgun (WGS) entry which is preliminary data.</text>
</comment>
<dbReference type="Gene3D" id="3.55.50.30">
    <property type="match status" value="1"/>
</dbReference>
<dbReference type="PANTHER" id="PTHR30273:SF2">
    <property type="entry name" value="PROTEIN FECR"/>
    <property type="match status" value="1"/>
</dbReference>
<dbReference type="Gene3D" id="2.60.120.1440">
    <property type="match status" value="1"/>
</dbReference>
<dbReference type="InterPro" id="IPR006860">
    <property type="entry name" value="FecR"/>
</dbReference>
<dbReference type="AlphaFoldDB" id="A0A9D9HT14"/>
<protein>
    <submittedName>
        <fullName evidence="3">FecR domain-containing protein</fullName>
    </submittedName>
</protein>
<dbReference type="InterPro" id="IPR012373">
    <property type="entry name" value="Ferrdict_sens_TM"/>
</dbReference>
<dbReference type="EMBL" id="JADIMG010000054">
    <property type="protein sequence ID" value="MBO8459749.1"/>
    <property type="molecule type" value="Genomic_DNA"/>
</dbReference>
<feature type="domain" description="Protein FecR C-terminal" evidence="2">
    <location>
        <begin position="261"/>
        <end position="326"/>
    </location>
</feature>
<dbReference type="GO" id="GO:0016989">
    <property type="term" value="F:sigma factor antagonist activity"/>
    <property type="evidence" value="ECO:0007669"/>
    <property type="project" value="TreeGrafter"/>
</dbReference>
<dbReference type="PANTHER" id="PTHR30273">
    <property type="entry name" value="PERIPLASMIC SIGNAL SENSOR AND SIGMA FACTOR ACTIVATOR FECR-RELATED"/>
    <property type="match status" value="1"/>
</dbReference>
<evidence type="ECO:0000259" key="1">
    <source>
        <dbReference type="Pfam" id="PF04773"/>
    </source>
</evidence>
<feature type="domain" description="FecR protein" evidence="1">
    <location>
        <begin position="119"/>
        <end position="213"/>
    </location>
</feature>
<dbReference type="Pfam" id="PF04773">
    <property type="entry name" value="FecR"/>
    <property type="match status" value="1"/>
</dbReference>
<evidence type="ECO:0000313" key="3">
    <source>
        <dbReference type="EMBL" id="MBO8459749.1"/>
    </source>
</evidence>
<dbReference type="Proteomes" id="UP000823641">
    <property type="component" value="Unassembled WGS sequence"/>
</dbReference>
<name>A0A9D9HT14_9BACT</name>
<evidence type="ECO:0000313" key="4">
    <source>
        <dbReference type="Proteomes" id="UP000823641"/>
    </source>
</evidence>
<sequence>MDYQENDIASLLPRYCEGSATPEEQKQVKAFMQASEENRRIVRQMEMLYLATDTARVLQQVDPEKAFAKTRKRMHGERKSGWWKWAQRIAAGLCLPLLAAFLVEYYANRHAAIPMLEARTNPGMTGSIVLPDSTIVYLNSETSLRYPASFSRGRERTVELEGEAYFEVKKEKGRRFIVCTPRQTQIEVTGTTFNVEAYETDDHITTTLMEGKVYFVYGQNPEKQRQELSPGEKLVYDPADEEAHLYPTDGKVETSWKDGRVVFDNTPLPEALRILEKRYGVKFILKNPSLKNAFTGTFTNQRLERILEYFKLSSHIRWCYVDGKDIAQQKTHIEIY</sequence>
<proteinExistence type="predicted"/>